<gene>
    <name evidence="1" type="ORF">K3G42_026926</name>
</gene>
<keyword evidence="2" id="KW-1185">Reference proteome</keyword>
<reference evidence="1" key="1">
    <citation type="submission" date="2021-08" db="EMBL/GenBank/DDBJ databases">
        <title>The first chromosome-level gecko genome reveals the dynamic sex chromosomes of Neotropical dwarf geckos (Sphaerodactylidae: Sphaerodactylus).</title>
        <authorList>
            <person name="Pinto B.J."/>
            <person name="Keating S.E."/>
            <person name="Gamble T."/>
        </authorList>
    </citation>
    <scope>NUCLEOTIDE SEQUENCE</scope>
    <source>
        <strain evidence="1">TG3544</strain>
    </source>
</reference>
<accession>A0ACB8FB85</accession>
<name>A0ACB8FB85_9SAUR</name>
<organism evidence="1 2">
    <name type="scientific">Sphaerodactylus townsendi</name>
    <dbReference type="NCBI Taxonomy" id="933632"/>
    <lineage>
        <taxon>Eukaryota</taxon>
        <taxon>Metazoa</taxon>
        <taxon>Chordata</taxon>
        <taxon>Craniata</taxon>
        <taxon>Vertebrata</taxon>
        <taxon>Euteleostomi</taxon>
        <taxon>Lepidosauria</taxon>
        <taxon>Squamata</taxon>
        <taxon>Bifurcata</taxon>
        <taxon>Gekkota</taxon>
        <taxon>Sphaerodactylidae</taxon>
        <taxon>Sphaerodactylus</taxon>
    </lineage>
</organism>
<comment type="caution">
    <text evidence="1">The sequence shown here is derived from an EMBL/GenBank/DDBJ whole genome shotgun (WGS) entry which is preliminary data.</text>
</comment>
<dbReference type="EMBL" id="CM037621">
    <property type="protein sequence ID" value="KAH8002650.1"/>
    <property type="molecule type" value="Genomic_DNA"/>
</dbReference>
<protein>
    <submittedName>
        <fullName evidence="1">Uncharacterized protein</fullName>
    </submittedName>
</protein>
<proteinExistence type="predicted"/>
<sequence length="160" mass="16441">MLDPTSRASPSCHAGRARPGGAASPGARVRWAEQRKSREAPSWGGEPGQQNPSAAAPEALLGVAPLRRRGRSPIRPSRSLPPLRARTGRMGGKVHGQGGPEAHARASKRPAAPLRSSPALTVCRRPKPSAAQSSRWGGVGRGGEAAIESVASGGGKCDIN</sequence>
<dbReference type="Proteomes" id="UP000827872">
    <property type="component" value="Linkage Group LG08"/>
</dbReference>
<evidence type="ECO:0000313" key="1">
    <source>
        <dbReference type="EMBL" id="KAH8002650.1"/>
    </source>
</evidence>
<evidence type="ECO:0000313" key="2">
    <source>
        <dbReference type="Proteomes" id="UP000827872"/>
    </source>
</evidence>